<evidence type="ECO:0000313" key="1">
    <source>
        <dbReference type="EMBL" id="SBS94782.1"/>
    </source>
</evidence>
<name>A0A1A8WPG8_PLAOA</name>
<sequence>MATEHPDPFFNNWQFDLLMKIPLYRIYNYFKQYYSYYSLSDKIDKNELIPYSKYTKEINPGCNTINNALKNLKKDLAQYELFDTKKHCEYLSYFLHDKFKTITSEINFEQLYKEINNNKMMYYYLDDQTCHIKKFDNYKGNFDNKKYLYFHSEMLHWIKEKYEKEFYHYQDFCNKCIQYSANFYNEKIKNNYCKEKESYETELQSFIENFKKTKEFLESKGMQITPTITELPTVPTCPAEKSIIALDTESHGHSHAAPENNPVHGDSSTEIPPVVNAINGADTTAGIALGTFSGISLLYFFFYKFTPFGSLISQKLGSTKKYFNLGEKSEELNLDAYDNDDNNLFNNEYHIQY</sequence>
<organism evidence="1 2">
    <name type="scientific">Plasmodium ovale curtisi</name>
    <dbReference type="NCBI Taxonomy" id="864141"/>
    <lineage>
        <taxon>Eukaryota</taxon>
        <taxon>Sar</taxon>
        <taxon>Alveolata</taxon>
        <taxon>Apicomplexa</taxon>
        <taxon>Aconoidasida</taxon>
        <taxon>Haemosporida</taxon>
        <taxon>Plasmodiidae</taxon>
        <taxon>Plasmodium</taxon>
        <taxon>Plasmodium (Plasmodium)</taxon>
    </lineage>
</organism>
<dbReference type="AlphaFoldDB" id="A0A1A8WPG8"/>
<reference evidence="2" key="1">
    <citation type="submission" date="2016-05" db="EMBL/GenBank/DDBJ databases">
        <authorList>
            <person name="Naeem Raeece"/>
        </authorList>
    </citation>
    <scope>NUCLEOTIDE SEQUENCE [LARGE SCALE GENOMIC DNA]</scope>
</reference>
<protein>
    <submittedName>
        <fullName evidence="1">PIR Superfamily Protein</fullName>
    </submittedName>
</protein>
<evidence type="ECO:0000313" key="2">
    <source>
        <dbReference type="Proteomes" id="UP000078560"/>
    </source>
</evidence>
<accession>A0A1A8WPG8</accession>
<proteinExistence type="predicted"/>
<gene>
    <name evidence="1" type="ORF">POVCU2_0090550</name>
</gene>
<dbReference type="Proteomes" id="UP000078560">
    <property type="component" value="Unassembled WGS sequence"/>
</dbReference>
<dbReference type="EMBL" id="FLQU01001874">
    <property type="protein sequence ID" value="SBS94782.1"/>
    <property type="molecule type" value="Genomic_DNA"/>
</dbReference>